<sequence>MTVTSFFSSRKANSSAPPPRIDNSSASFEPGMREGEETVVYRPKDAHSGRDGAEEAETGKRDPRYVNANSSSDILHVTQRKLANAEEQLELEAATDKIPERWSRREALSAIAMPIGTRTSELKEAQTYLNNQTNILVRQSCKVWTINSEIFNLATNIIDLFEEGKKTDLFERNEQRDVVDRCSRIAKGAIGGLLYDFNCQIDEALNIRDPIVPESSVPLQLALQTILVAWTLEVFGTAGSLLDGHGELKDVYNLIQRQEEQSISSQWRAIAFRATKRLRKSSVNRAVERIMSVLIISGLSTTTSPTIPKSQKRWQKAFTALKKYFWLLKRSCAVDHFLRYGFEKVLCTVGLGLQRTTMKKTADKTFLPEIELLKRPEVVLESLLDDFKKPVDSEYGQMIPTRIRITG</sequence>
<feature type="compositionally biased region" description="Basic and acidic residues" evidence="1">
    <location>
        <begin position="42"/>
        <end position="64"/>
    </location>
</feature>
<evidence type="ECO:0000313" key="2">
    <source>
        <dbReference type="EMBL" id="KAF8901885.1"/>
    </source>
</evidence>
<protein>
    <submittedName>
        <fullName evidence="2">Uncharacterized protein</fullName>
    </submittedName>
</protein>
<proteinExistence type="predicted"/>
<feature type="region of interest" description="Disordered" evidence="1">
    <location>
        <begin position="1"/>
        <end position="64"/>
    </location>
</feature>
<name>A0A9P5TMQ6_GYMJU</name>
<dbReference type="AlphaFoldDB" id="A0A9P5TMQ6"/>
<evidence type="ECO:0000256" key="1">
    <source>
        <dbReference type="SAM" id="MobiDB-lite"/>
    </source>
</evidence>
<dbReference type="OrthoDB" id="3222645at2759"/>
<evidence type="ECO:0000313" key="3">
    <source>
        <dbReference type="Proteomes" id="UP000724874"/>
    </source>
</evidence>
<gene>
    <name evidence="2" type="ORF">CPB84DRAFT_1746889</name>
</gene>
<reference evidence="2" key="1">
    <citation type="submission" date="2020-11" db="EMBL/GenBank/DDBJ databases">
        <authorList>
            <consortium name="DOE Joint Genome Institute"/>
            <person name="Ahrendt S."/>
            <person name="Riley R."/>
            <person name="Andreopoulos W."/>
            <person name="LaButti K."/>
            <person name="Pangilinan J."/>
            <person name="Ruiz-duenas F.J."/>
            <person name="Barrasa J.M."/>
            <person name="Sanchez-Garcia M."/>
            <person name="Camarero S."/>
            <person name="Miyauchi S."/>
            <person name="Serrano A."/>
            <person name="Linde D."/>
            <person name="Babiker R."/>
            <person name="Drula E."/>
            <person name="Ayuso-Fernandez I."/>
            <person name="Pacheco R."/>
            <person name="Padilla G."/>
            <person name="Ferreira P."/>
            <person name="Barriuso J."/>
            <person name="Kellner H."/>
            <person name="Castanera R."/>
            <person name="Alfaro M."/>
            <person name="Ramirez L."/>
            <person name="Pisabarro A.G."/>
            <person name="Kuo A."/>
            <person name="Tritt A."/>
            <person name="Lipzen A."/>
            <person name="He G."/>
            <person name="Yan M."/>
            <person name="Ng V."/>
            <person name="Cullen D."/>
            <person name="Martin F."/>
            <person name="Rosso M.-N."/>
            <person name="Henrissat B."/>
            <person name="Hibbett D."/>
            <person name="Martinez A.T."/>
            <person name="Grigoriev I.V."/>
        </authorList>
    </citation>
    <scope>NUCLEOTIDE SEQUENCE</scope>
    <source>
        <strain evidence="2">AH 44721</strain>
    </source>
</reference>
<organism evidence="2 3">
    <name type="scientific">Gymnopilus junonius</name>
    <name type="common">Spectacular rustgill mushroom</name>
    <name type="synonym">Gymnopilus spectabilis subsp. junonius</name>
    <dbReference type="NCBI Taxonomy" id="109634"/>
    <lineage>
        <taxon>Eukaryota</taxon>
        <taxon>Fungi</taxon>
        <taxon>Dikarya</taxon>
        <taxon>Basidiomycota</taxon>
        <taxon>Agaricomycotina</taxon>
        <taxon>Agaricomycetes</taxon>
        <taxon>Agaricomycetidae</taxon>
        <taxon>Agaricales</taxon>
        <taxon>Agaricineae</taxon>
        <taxon>Hymenogastraceae</taxon>
        <taxon>Gymnopilus</taxon>
    </lineage>
</organism>
<accession>A0A9P5TMQ6</accession>
<keyword evidence="3" id="KW-1185">Reference proteome</keyword>
<dbReference type="EMBL" id="JADNYJ010000039">
    <property type="protein sequence ID" value="KAF8901885.1"/>
    <property type="molecule type" value="Genomic_DNA"/>
</dbReference>
<comment type="caution">
    <text evidence="2">The sequence shown here is derived from an EMBL/GenBank/DDBJ whole genome shotgun (WGS) entry which is preliminary data.</text>
</comment>
<feature type="compositionally biased region" description="Polar residues" evidence="1">
    <location>
        <begin position="1"/>
        <end position="15"/>
    </location>
</feature>
<dbReference type="Proteomes" id="UP000724874">
    <property type="component" value="Unassembled WGS sequence"/>
</dbReference>